<feature type="binding site" evidence="8">
    <location>
        <begin position="284"/>
        <end position="288"/>
    </location>
    <ligand>
        <name>GTP</name>
        <dbReference type="ChEBI" id="CHEBI:37565"/>
        <label>2</label>
    </ligand>
</feature>
<dbReference type="HAMAP" id="MF_00195">
    <property type="entry name" value="GTPase_Der"/>
    <property type="match status" value="1"/>
</dbReference>
<keyword evidence="5 8" id="KW-0547">Nucleotide-binding</keyword>
<dbReference type="EMBL" id="JAUHPW010000001">
    <property type="protein sequence ID" value="MDN4474311.1"/>
    <property type="molecule type" value="Genomic_DNA"/>
</dbReference>
<dbReference type="RefSeq" id="WP_301130736.1">
    <property type="nucleotide sequence ID" value="NZ_JAUHPW010000001.1"/>
</dbReference>
<keyword evidence="4 10" id="KW-0677">Repeat</keyword>
<comment type="function">
    <text evidence="8 10">GTPase that plays an essential role in the late steps of ribosome biogenesis.</text>
</comment>
<keyword evidence="13" id="KW-1185">Reference proteome</keyword>
<organism evidence="12 13">
    <name type="scientific">Demequina litoralis</name>
    <dbReference type="NCBI Taxonomy" id="3051660"/>
    <lineage>
        <taxon>Bacteria</taxon>
        <taxon>Bacillati</taxon>
        <taxon>Actinomycetota</taxon>
        <taxon>Actinomycetes</taxon>
        <taxon>Micrococcales</taxon>
        <taxon>Demequinaceae</taxon>
        <taxon>Demequina</taxon>
    </lineage>
</organism>
<dbReference type="InterPro" id="IPR027417">
    <property type="entry name" value="P-loop_NTPase"/>
</dbReference>
<dbReference type="InterPro" id="IPR015946">
    <property type="entry name" value="KH_dom-like_a/b"/>
</dbReference>
<dbReference type="PANTHER" id="PTHR43834">
    <property type="entry name" value="GTPASE DER"/>
    <property type="match status" value="1"/>
</dbReference>
<keyword evidence="6 8" id="KW-0342">GTP-binding</keyword>
<evidence type="ECO:0000313" key="13">
    <source>
        <dbReference type="Proteomes" id="UP001172728"/>
    </source>
</evidence>
<feature type="binding site" evidence="8">
    <location>
        <begin position="237"/>
        <end position="244"/>
    </location>
    <ligand>
        <name>GTP</name>
        <dbReference type="ChEBI" id="CHEBI:37565"/>
        <label>2</label>
    </ligand>
</feature>
<feature type="domain" description="EngA-type G" evidence="11">
    <location>
        <begin position="231"/>
        <end position="404"/>
    </location>
</feature>
<dbReference type="InterPro" id="IPR016484">
    <property type="entry name" value="GTPase_Der"/>
</dbReference>
<feature type="binding site" evidence="8">
    <location>
        <begin position="110"/>
        <end position="114"/>
    </location>
    <ligand>
        <name>GTP</name>
        <dbReference type="ChEBI" id="CHEBI:37565"/>
        <label>1</label>
    </ligand>
</feature>
<dbReference type="InterPro" id="IPR003593">
    <property type="entry name" value="AAA+_ATPase"/>
</dbReference>
<dbReference type="NCBIfam" id="TIGR00231">
    <property type="entry name" value="small_GTP"/>
    <property type="match status" value="2"/>
</dbReference>
<dbReference type="NCBIfam" id="TIGR03594">
    <property type="entry name" value="GTPase_EngA"/>
    <property type="match status" value="1"/>
</dbReference>
<protein>
    <recommendedName>
        <fullName evidence="2 8">GTPase Der</fullName>
    </recommendedName>
    <alternativeName>
        <fullName evidence="7 8">GTP-binding protein EngA</fullName>
    </alternativeName>
</protein>
<dbReference type="Gene3D" id="3.40.50.300">
    <property type="entry name" value="P-loop containing nucleotide triphosphate hydrolases"/>
    <property type="match status" value="2"/>
</dbReference>
<dbReference type="PIRSF" id="PIRSF006485">
    <property type="entry name" value="GTP-binding_EngA"/>
    <property type="match status" value="1"/>
</dbReference>
<dbReference type="Gene3D" id="3.30.300.20">
    <property type="match status" value="1"/>
</dbReference>
<dbReference type="Pfam" id="PF01926">
    <property type="entry name" value="MMR_HSR1"/>
    <property type="match status" value="2"/>
</dbReference>
<dbReference type="NCBIfam" id="NF002828">
    <property type="entry name" value="PRK03003.1"/>
    <property type="match status" value="1"/>
</dbReference>
<accession>A0ABT8G595</accession>
<dbReference type="PRINTS" id="PR00326">
    <property type="entry name" value="GTP1OBG"/>
</dbReference>
<evidence type="ECO:0000256" key="4">
    <source>
        <dbReference type="ARBA" id="ARBA00022737"/>
    </source>
</evidence>
<dbReference type="SUPFAM" id="SSF52540">
    <property type="entry name" value="P-loop containing nucleoside triphosphate hydrolases"/>
    <property type="match status" value="2"/>
</dbReference>
<sequence>MTDEQPLPAPHESDAPESLDEIREAALRAGLDEYDLTPEDLAELAGEPLPETEEALPVLAIVGRPNVGKSTLVNRIIGKRLAVVEDTPGVTRDRVAYRAEWAGRDFTLLDTGGWEKNVTGIDLSVAQAAEAAIEMADAVLFVVDAMVGATATDEQVVRLLRKADKPVVLAANKVDGPQGELEAAALWNLGLGEPYPVSALHGRGTGDLLDAAMAILPTEMHQIEIDEHAPRRIALVGRPNVGKSSLLNKLAGSERVVVNEIAGTTRDPVDEIVEIGDRPWTLVDTAGIRRRVHMTKGADFYASLRTQTAIERAEVALVLLDASTPLTDQDLRVVQQVVDAGRAMIFVYNKWDLVGEDERFLLERSIEQDMVQHTWVPRVNLSAKTGWHTNRLLPALELALSSWDLRISTGKLNAFLGELVAEHPHPVRGGKQPKILFATQAATRPPRFVIFASGFLDPQYRRFIERRLRETFGFEGTPIQISVRVREKRGRKK</sequence>
<evidence type="ECO:0000313" key="12">
    <source>
        <dbReference type="EMBL" id="MDN4474311.1"/>
    </source>
</evidence>
<dbReference type="PANTHER" id="PTHR43834:SF6">
    <property type="entry name" value="GTPASE DER"/>
    <property type="match status" value="1"/>
</dbReference>
<reference evidence="12" key="1">
    <citation type="submission" date="2023-06" db="EMBL/GenBank/DDBJ databases">
        <title>Sysu t00192.</title>
        <authorList>
            <person name="Gao L."/>
            <person name="Fang B.-Z."/>
            <person name="Li W.-J."/>
        </authorList>
    </citation>
    <scope>NUCLEOTIDE SEQUENCE</scope>
    <source>
        <strain evidence="12">SYSU T00192</strain>
    </source>
</reference>
<evidence type="ECO:0000256" key="8">
    <source>
        <dbReference type="HAMAP-Rule" id="MF_00195"/>
    </source>
</evidence>
<dbReference type="InterPro" id="IPR031166">
    <property type="entry name" value="G_ENGA"/>
</dbReference>
<dbReference type="InterPro" id="IPR032859">
    <property type="entry name" value="KH_dom-like"/>
</dbReference>
<feature type="binding site" evidence="8">
    <location>
        <begin position="172"/>
        <end position="175"/>
    </location>
    <ligand>
        <name>GTP</name>
        <dbReference type="ChEBI" id="CHEBI:37565"/>
        <label>1</label>
    </ligand>
</feature>
<dbReference type="PROSITE" id="PS51712">
    <property type="entry name" value="G_ENGA"/>
    <property type="match status" value="2"/>
</dbReference>
<dbReference type="InterPro" id="IPR005225">
    <property type="entry name" value="Small_GTP-bd"/>
</dbReference>
<evidence type="ECO:0000259" key="11">
    <source>
        <dbReference type="PROSITE" id="PS51712"/>
    </source>
</evidence>
<dbReference type="Proteomes" id="UP001172728">
    <property type="component" value="Unassembled WGS sequence"/>
</dbReference>
<evidence type="ECO:0000256" key="1">
    <source>
        <dbReference type="ARBA" id="ARBA00008279"/>
    </source>
</evidence>
<keyword evidence="3 8" id="KW-0690">Ribosome biogenesis</keyword>
<feature type="domain" description="EngA-type G" evidence="11">
    <location>
        <begin position="57"/>
        <end position="220"/>
    </location>
</feature>
<dbReference type="CDD" id="cd01894">
    <property type="entry name" value="EngA1"/>
    <property type="match status" value="1"/>
</dbReference>
<dbReference type="SMART" id="SM00382">
    <property type="entry name" value="AAA"/>
    <property type="match status" value="2"/>
</dbReference>
<evidence type="ECO:0000256" key="9">
    <source>
        <dbReference type="PROSITE-ProRule" id="PRU01049"/>
    </source>
</evidence>
<proteinExistence type="inferred from homology"/>
<dbReference type="InterPro" id="IPR006073">
    <property type="entry name" value="GTP-bd"/>
</dbReference>
<comment type="similarity">
    <text evidence="1 8 9 10">Belongs to the TRAFAC class TrmE-Era-EngA-EngB-Septin-like GTPase superfamily. EngA (Der) GTPase family.</text>
</comment>
<feature type="binding site" evidence="8">
    <location>
        <begin position="349"/>
        <end position="352"/>
    </location>
    <ligand>
        <name>GTP</name>
        <dbReference type="ChEBI" id="CHEBI:37565"/>
        <label>2</label>
    </ligand>
</feature>
<dbReference type="Pfam" id="PF14714">
    <property type="entry name" value="KH_dom-like"/>
    <property type="match status" value="1"/>
</dbReference>
<evidence type="ECO:0000256" key="5">
    <source>
        <dbReference type="ARBA" id="ARBA00022741"/>
    </source>
</evidence>
<evidence type="ECO:0000256" key="7">
    <source>
        <dbReference type="ARBA" id="ARBA00032345"/>
    </source>
</evidence>
<evidence type="ECO:0000256" key="3">
    <source>
        <dbReference type="ARBA" id="ARBA00022517"/>
    </source>
</evidence>
<comment type="caution">
    <text evidence="12">The sequence shown here is derived from an EMBL/GenBank/DDBJ whole genome shotgun (WGS) entry which is preliminary data.</text>
</comment>
<comment type="subunit">
    <text evidence="8">Associates with the 50S ribosomal subunit.</text>
</comment>
<evidence type="ECO:0000256" key="2">
    <source>
        <dbReference type="ARBA" id="ARBA00020953"/>
    </source>
</evidence>
<dbReference type="CDD" id="cd01895">
    <property type="entry name" value="EngA2"/>
    <property type="match status" value="1"/>
</dbReference>
<name>A0ABT8G595_9MICO</name>
<evidence type="ECO:0000256" key="10">
    <source>
        <dbReference type="RuleBase" id="RU004481"/>
    </source>
</evidence>
<evidence type="ECO:0000256" key="6">
    <source>
        <dbReference type="ARBA" id="ARBA00023134"/>
    </source>
</evidence>
<feature type="binding site" evidence="8">
    <location>
        <begin position="63"/>
        <end position="70"/>
    </location>
    <ligand>
        <name>GTP</name>
        <dbReference type="ChEBI" id="CHEBI:37565"/>
        <label>1</label>
    </ligand>
</feature>
<gene>
    <name evidence="8 12" type="primary">der</name>
    <name evidence="12" type="ORF">QQX09_00420</name>
</gene>